<dbReference type="PANTHER" id="PTHR14919">
    <property type="entry name" value="KPL2-RELATED"/>
    <property type="match status" value="1"/>
</dbReference>
<name>A0AAV8YZ25_9CUCU</name>
<dbReference type="Pfam" id="PF22946">
    <property type="entry name" value="SPEF2_D5"/>
    <property type="match status" value="1"/>
</dbReference>
<feature type="domain" description="Calponin-homology (CH)" evidence="2">
    <location>
        <begin position="1"/>
        <end position="108"/>
    </location>
</feature>
<keyword evidence="4" id="KW-1185">Reference proteome</keyword>
<dbReference type="Proteomes" id="UP001162156">
    <property type="component" value="Unassembled WGS sequence"/>
</dbReference>
<organism evidence="3 4">
    <name type="scientific">Rhamnusium bicolor</name>
    <dbReference type="NCBI Taxonomy" id="1586634"/>
    <lineage>
        <taxon>Eukaryota</taxon>
        <taxon>Metazoa</taxon>
        <taxon>Ecdysozoa</taxon>
        <taxon>Arthropoda</taxon>
        <taxon>Hexapoda</taxon>
        <taxon>Insecta</taxon>
        <taxon>Pterygota</taxon>
        <taxon>Neoptera</taxon>
        <taxon>Endopterygota</taxon>
        <taxon>Coleoptera</taxon>
        <taxon>Polyphaga</taxon>
        <taxon>Cucujiformia</taxon>
        <taxon>Chrysomeloidea</taxon>
        <taxon>Cerambycidae</taxon>
        <taxon>Lepturinae</taxon>
        <taxon>Rhagiini</taxon>
        <taxon>Rhamnusium</taxon>
    </lineage>
</organism>
<accession>A0AAV8YZ25</accession>
<evidence type="ECO:0000313" key="3">
    <source>
        <dbReference type="EMBL" id="KAJ8956607.1"/>
    </source>
</evidence>
<evidence type="ECO:0000259" key="2">
    <source>
        <dbReference type="PROSITE" id="PS50021"/>
    </source>
</evidence>
<feature type="compositionally biased region" description="Basic residues" evidence="1">
    <location>
        <begin position="566"/>
        <end position="594"/>
    </location>
</feature>
<reference evidence="3" key="1">
    <citation type="journal article" date="2023" name="Insect Mol. Biol.">
        <title>Genome sequencing provides insights into the evolution of gene families encoding plant cell wall-degrading enzymes in longhorned beetles.</title>
        <authorList>
            <person name="Shin N.R."/>
            <person name="Okamura Y."/>
            <person name="Kirsch R."/>
            <person name="Pauchet Y."/>
        </authorList>
    </citation>
    <scope>NUCLEOTIDE SEQUENCE</scope>
    <source>
        <strain evidence="3">RBIC_L_NR</strain>
    </source>
</reference>
<evidence type="ECO:0000313" key="4">
    <source>
        <dbReference type="Proteomes" id="UP001162156"/>
    </source>
</evidence>
<evidence type="ECO:0000256" key="1">
    <source>
        <dbReference type="SAM" id="MobiDB-lite"/>
    </source>
</evidence>
<dbReference type="PROSITE" id="PS50021">
    <property type="entry name" value="CH"/>
    <property type="match status" value="1"/>
</dbReference>
<gene>
    <name evidence="3" type="ORF">NQ314_006693</name>
</gene>
<dbReference type="EMBL" id="JANEYF010001809">
    <property type="protein sequence ID" value="KAJ8956607.1"/>
    <property type="molecule type" value="Genomic_DNA"/>
</dbReference>
<dbReference type="InterPro" id="IPR054517">
    <property type="entry name" value="SPEF2_D5"/>
</dbReference>
<dbReference type="PANTHER" id="PTHR14919:SF0">
    <property type="entry name" value="SPERM FLAGELLAR PROTEIN 2"/>
    <property type="match status" value="1"/>
</dbReference>
<proteinExistence type="predicted"/>
<dbReference type="InterPro" id="IPR001715">
    <property type="entry name" value="CH_dom"/>
</dbReference>
<dbReference type="AlphaFoldDB" id="A0AAV8YZ25"/>
<feature type="region of interest" description="Disordered" evidence="1">
    <location>
        <begin position="652"/>
        <end position="672"/>
    </location>
</feature>
<feature type="region of interest" description="Disordered" evidence="1">
    <location>
        <begin position="565"/>
        <end position="594"/>
    </location>
</feature>
<protein>
    <recommendedName>
        <fullName evidence="2">Calponin-homology (CH) domain-containing protein</fullName>
    </recommendedName>
</protein>
<feature type="compositionally biased region" description="Basic and acidic residues" evidence="1">
    <location>
        <begin position="655"/>
        <end position="672"/>
    </location>
</feature>
<sequence length="941" mass="110453">MKEIIKQWIEDRLGIVINISPELFAQKVKDGYLLSAILKNYGVITEEQLEMIEKSDLPETCFHNFKNHINGWLNKIGISVADEDLLEIVNSKGTSAFNLFYQSYLELNTKDNLYYISQQRLNEKLHPKSARFTVETVKKSLLDDLPPSKCRYGAPVEEAYDIVHWQQDRLEMLVNKCKEAREEYMRYITSRQNPAGSLVSYTAPQVKADEEKADIENLAAPSINLTYGELRKYAENIIFKKELERDILRAFWDRLNQEEEDNFTKNITDILLKQSLYEKQMLQKLGEVKLQKEIIVQNKQLVETAISKQKEADFVEKLVLREKELNEHEFTYYLEKERVLQLHRKLYEEKLRLKAQRHYNMCLEAIQDIAKVAFKESEYKEDFGEQPTRRIRDMWKKMFIAAVPFEDQVKPLENIAKRPDERSEYEEEIIHLEIDRQDSIDKQDFESYMSFEWPWELDGIEVDENGLYEMDCGLNVLGSVVHNLLETKYPSPPLPVKPDFPNIDITACINGFNEMNYLPLLQKIVSQREILIVEIQDAVNFCMNAYKTEIEVEVEDEHIEPAEKRCKTKRKEKISRNQRKSRKPKKERNQSRKKVKENLFRNLLNNCQQRWTELCRHQNTYEQAALLEQALTGLPVPELPDDQKTNVSISEIADLDQKSEEKSEKSENQELRQSKILPDPVKFAKPLFYDTALTAYIKVIKKVDDEELVEDDPLPPVFKELENNADPLDRFYSDLGCNYSFYYKKYDFDTIKYLAKLVIGDYSIPVKTSIQLFGDSIKYVNASWGTGDKSQKDKGKKGGKGDKGTSVVIVHEDKFTQMPEIEEEIEEIMEPVVPPKAGEPGWEYTNFAFPEELQIALATLWENAEEVYIEDFSQIFFLNRIDVNAIMPFVNFVKIHMDTYITRPDDKQVYLREFQRAYNEFDDDFRNDEEFKGSFIVELMK</sequence>
<dbReference type="InterPro" id="IPR052634">
    <property type="entry name" value="Sperm_flagellar-bone_growth"/>
</dbReference>
<comment type="caution">
    <text evidence="3">The sequence shown here is derived from an EMBL/GenBank/DDBJ whole genome shotgun (WGS) entry which is preliminary data.</text>
</comment>